<evidence type="ECO:0000313" key="2">
    <source>
        <dbReference type="Proteomes" id="UP000214646"/>
    </source>
</evidence>
<dbReference type="EMBL" id="NIDE01000002">
    <property type="protein sequence ID" value="OWK45146.1"/>
    <property type="molecule type" value="Genomic_DNA"/>
</dbReference>
<dbReference type="AlphaFoldDB" id="A0A225E4X4"/>
<comment type="caution">
    <text evidence="1">The sequence shown here is derived from an EMBL/GenBank/DDBJ whole genome shotgun (WGS) entry which is preliminary data.</text>
</comment>
<evidence type="ECO:0000313" key="1">
    <source>
        <dbReference type="EMBL" id="OWK45146.1"/>
    </source>
</evidence>
<accession>A0A225E4X4</accession>
<keyword evidence="2" id="KW-1185">Reference proteome</keyword>
<organism evidence="1 2">
    <name type="scientific">Fimbriiglobus ruber</name>
    <dbReference type="NCBI Taxonomy" id="1908690"/>
    <lineage>
        <taxon>Bacteria</taxon>
        <taxon>Pseudomonadati</taxon>
        <taxon>Planctomycetota</taxon>
        <taxon>Planctomycetia</taxon>
        <taxon>Gemmatales</taxon>
        <taxon>Gemmataceae</taxon>
        <taxon>Fimbriiglobus</taxon>
    </lineage>
</organism>
<protein>
    <submittedName>
        <fullName evidence="1">Uncharacterized protein</fullName>
    </submittedName>
</protein>
<sequence length="38" mass="4490">MNVSLPLAQYGYSNQQIWIHFVLQPHRIFFCSQLIPLS</sequence>
<name>A0A225E4X4_9BACT</name>
<gene>
    <name evidence="1" type="ORF">FRUB_01477</name>
</gene>
<dbReference type="Proteomes" id="UP000214646">
    <property type="component" value="Unassembled WGS sequence"/>
</dbReference>
<reference evidence="2" key="1">
    <citation type="submission" date="2017-06" db="EMBL/GenBank/DDBJ databases">
        <title>Genome analysis of Fimbriiglobus ruber SP5, the first member of the order Planctomycetales with confirmed chitinolytic capability.</title>
        <authorList>
            <person name="Ravin N.V."/>
            <person name="Rakitin A.L."/>
            <person name="Ivanova A.A."/>
            <person name="Beletsky A.V."/>
            <person name="Kulichevskaya I.S."/>
            <person name="Mardanov A.V."/>
            <person name="Dedysh S.N."/>
        </authorList>
    </citation>
    <scope>NUCLEOTIDE SEQUENCE [LARGE SCALE GENOMIC DNA]</scope>
    <source>
        <strain evidence="2">SP5</strain>
    </source>
</reference>
<proteinExistence type="predicted"/>